<dbReference type="GeneID" id="71566803"/>
<feature type="signal peptide" evidence="2">
    <location>
        <begin position="1"/>
        <end position="31"/>
    </location>
</feature>
<proteinExistence type="predicted"/>
<feature type="compositionally biased region" description="Polar residues" evidence="1">
    <location>
        <begin position="106"/>
        <end position="124"/>
    </location>
</feature>
<keyword evidence="2" id="KW-0732">Signal</keyword>
<evidence type="ECO:0000256" key="2">
    <source>
        <dbReference type="SAM" id="SignalP"/>
    </source>
</evidence>
<feature type="compositionally biased region" description="Polar residues" evidence="1">
    <location>
        <begin position="132"/>
        <end position="148"/>
    </location>
</feature>
<dbReference type="RefSeq" id="WP_056981944.1">
    <property type="nucleotide sequence ID" value="NZ_BJVK01000042.1"/>
</dbReference>
<comment type="caution">
    <text evidence="3">The sequence shown here is derived from an EMBL/GenBank/DDBJ whole genome shotgun (WGS) entry which is preliminary data.</text>
</comment>
<feature type="region of interest" description="Disordered" evidence="1">
    <location>
        <begin position="37"/>
        <end position="74"/>
    </location>
</feature>
<evidence type="ECO:0000256" key="1">
    <source>
        <dbReference type="SAM" id="MobiDB-lite"/>
    </source>
</evidence>
<reference evidence="3" key="1">
    <citation type="submission" date="2019-07" db="EMBL/GenBank/DDBJ databases">
        <title>Whole genome shotgun sequence of Lactobacillus kefiri NBRC 15888.</title>
        <authorList>
            <person name="Hosoyama A."/>
            <person name="Uohara A."/>
            <person name="Ohji S."/>
            <person name="Ichikawa N."/>
        </authorList>
    </citation>
    <scope>NUCLEOTIDE SEQUENCE [LARGE SCALE GENOMIC DNA]</scope>
    <source>
        <strain evidence="3">NBRC 15888</strain>
    </source>
</reference>
<feature type="region of interest" description="Disordered" evidence="1">
    <location>
        <begin position="95"/>
        <end position="170"/>
    </location>
</feature>
<feature type="chain" id="PRO_5043669125" evidence="2">
    <location>
        <begin position="32"/>
        <end position="392"/>
    </location>
</feature>
<feature type="compositionally biased region" description="Low complexity" evidence="1">
    <location>
        <begin position="95"/>
        <end position="104"/>
    </location>
</feature>
<evidence type="ECO:0000313" key="4">
    <source>
        <dbReference type="Proteomes" id="UP000321893"/>
    </source>
</evidence>
<feature type="compositionally biased region" description="Low complexity" evidence="1">
    <location>
        <begin position="149"/>
        <end position="163"/>
    </location>
</feature>
<name>A0A511DWR3_LENKE</name>
<feature type="compositionally biased region" description="Gly residues" evidence="1">
    <location>
        <begin position="64"/>
        <end position="74"/>
    </location>
</feature>
<dbReference type="InterPro" id="IPR024301">
    <property type="entry name" value="Amidase_6"/>
</dbReference>
<dbReference type="EMBL" id="BJVK01000042">
    <property type="protein sequence ID" value="GEL29269.1"/>
    <property type="molecule type" value="Genomic_DNA"/>
</dbReference>
<evidence type="ECO:0000313" key="3">
    <source>
        <dbReference type="EMBL" id="GEL29269.1"/>
    </source>
</evidence>
<dbReference type="AlphaFoldDB" id="A0A511DWR3"/>
<feature type="compositionally biased region" description="Low complexity" evidence="1">
    <location>
        <begin position="45"/>
        <end position="63"/>
    </location>
</feature>
<protein>
    <submittedName>
        <fullName evidence="3">Uncharacterized protein</fullName>
    </submittedName>
</protein>
<keyword evidence="4" id="KW-1185">Reference proteome</keyword>
<sequence length="392" mass="43644">MKPNKYLFRAFSLVGISLLSLLLVSTTGASAHDLSQYTPVTTDQNQNNNSGNNDDNNNNDNNNNGGGGYIPGGNTGGGGVNNNGGGISTGGATAGATANSGDGSATVANNPQGQAASKPDTQTNGGYGPASSAMNKSEESGSVSQKAPTRSSITIGKTGSTSKLHNTVATKSVRINPTNKYVSLHAHNKVRMHHKLTSKRESPSLKHGLSYVKRHVHHYNKKYPRWGDDCTNFGSQYMASRGYKKTKRGLRHYWVAGKGTCHDPYRWYCNKKGKKYRYNHYIKAGVSKSWVNVNSFYTYWTKYKHLKHFSTRKQSYVIHHARLGDIIQFKDKSEKWFHTAIITKKTRHEVYYSCHTANVFNKPLRKCNKGHFRRGRNKIIKFRVIHVSKRKI</sequence>
<dbReference type="Pfam" id="PF12671">
    <property type="entry name" value="Amidase_6"/>
    <property type="match status" value="1"/>
</dbReference>
<gene>
    <name evidence="3" type="ORF">LKE01_20890</name>
</gene>
<accession>A0A511DWR3</accession>
<dbReference type="Proteomes" id="UP000321893">
    <property type="component" value="Unassembled WGS sequence"/>
</dbReference>
<dbReference type="OrthoDB" id="2194542at2"/>
<organism evidence="3 4">
    <name type="scientific">Lentilactobacillus kefiri</name>
    <name type="common">Lactobacillus kefiri</name>
    <dbReference type="NCBI Taxonomy" id="33962"/>
    <lineage>
        <taxon>Bacteria</taxon>
        <taxon>Bacillati</taxon>
        <taxon>Bacillota</taxon>
        <taxon>Bacilli</taxon>
        <taxon>Lactobacillales</taxon>
        <taxon>Lactobacillaceae</taxon>
        <taxon>Lentilactobacillus</taxon>
    </lineage>
</organism>